<dbReference type="EMBL" id="CP009922">
    <property type="protein sequence ID" value="AKG42009.1"/>
    <property type="molecule type" value="Genomic_DNA"/>
</dbReference>
<dbReference type="Pfam" id="PF07858">
    <property type="entry name" value="LEH"/>
    <property type="match status" value="1"/>
</dbReference>
<protein>
    <submittedName>
        <fullName evidence="2">XiaJ</fullName>
    </submittedName>
</protein>
<keyword evidence="3" id="KW-1185">Reference proteome</keyword>
<dbReference type="Proteomes" id="UP000034034">
    <property type="component" value="Chromosome"/>
</dbReference>
<dbReference type="SUPFAM" id="SSF54427">
    <property type="entry name" value="NTF2-like"/>
    <property type="match status" value="1"/>
</dbReference>
<evidence type="ECO:0000259" key="1">
    <source>
        <dbReference type="Pfam" id="PF07858"/>
    </source>
</evidence>
<dbReference type="STRING" id="408015.SXIM_06250"/>
<sequence>MMTDLDGEHLVRAFLSAMGPTPAAVRSAVDRYLTDDCVWENPGSPVCVGKGQILGLMPADFAQLEYRFRHVATAGDTVLVERVENMLRTDGTPIARNLKVMAAFEVRDGRIAAWRDYFDITRLISDDDEEG</sequence>
<dbReference type="InterPro" id="IPR032710">
    <property type="entry name" value="NTF2-like_dom_sf"/>
</dbReference>
<name>A0A0F7FR99_9ACTN</name>
<dbReference type="InterPro" id="IPR013100">
    <property type="entry name" value="LEH"/>
</dbReference>
<reference evidence="2" key="1">
    <citation type="submission" date="2019-08" db="EMBL/GenBank/DDBJ databases">
        <title>Complete genome sequence of a mangrove-derived Streptomyces xiamenensis.</title>
        <authorList>
            <person name="Xu J."/>
        </authorList>
    </citation>
    <scope>NUCLEOTIDE SEQUENCE</scope>
    <source>
        <strain evidence="2">318</strain>
    </source>
</reference>
<proteinExistence type="predicted"/>
<gene>
    <name evidence="2" type="ORF">SXIM_06250</name>
</gene>
<organism evidence="2 3">
    <name type="scientific">Streptomyces xiamenensis</name>
    <dbReference type="NCBI Taxonomy" id="408015"/>
    <lineage>
        <taxon>Bacteria</taxon>
        <taxon>Bacillati</taxon>
        <taxon>Actinomycetota</taxon>
        <taxon>Actinomycetes</taxon>
        <taxon>Kitasatosporales</taxon>
        <taxon>Streptomycetaceae</taxon>
        <taxon>Streptomyces</taxon>
    </lineage>
</organism>
<dbReference type="Gene3D" id="3.10.450.50">
    <property type="match status" value="1"/>
</dbReference>
<dbReference type="KEGG" id="sxi:SXIM_06250"/>
<evidence type="ECO:0000313" key="2">
    <source>
        <dbReference type="EMBL" id="AKG42009.1"/>
    </source>
</evidence>
<evidence type="ECO:0000313" key="3">
    <source>
        <dbReference type="Proteomes" id="UP000034034"/>
    </source>
</evidence>
<dbReference type="PATRIC" id="fig|408015.6.peg.654"/>
<accession>A0A0F7FR99</accession>
<feature type="domain" description="Limonene-1,2-epoxide hydrolase" evidence="1">
    <location>
        <begin position="10"/>
        <end position="125"/>
    </location>
</feature>
<dbReference type="AlphaFoldDB" id="A0A0F7FR99"/>
<dbReference type="HOGENOM" id="CLU_125946_0_1_11"/>